<evidence type="ECO:0000313" key="2">
    <source>
        <dbReference type="Proteomes" id="UP001465668"/>
    </source>
</evidence>
<proteinExistence type="predicted"/>
<dbReference type="PANTHER" id="PTHR38792:SF3">
    <property type="entry name" value="BNR_ASP-BOX REPEAT DOMAIN PROTEIN (AFU_ORTHOLOGUE AFUA_7G06430)-RELATED"/>
    <property type="match status" value="1"/>
</dbReference>
<dbReference type="PANTHER" id="PTHR38792">
    <property type="entry name" value="BNR/ASP-BOX REPEAT DOMAIN PROTEIN (AFU_ORTHOLOGUE AFUA_7G06430)-RELATED"/>
    <property type="match status" value="1"/>
</dbReference>
<keyword evidence="2" id="KW-1185">Reference proteome</keyword>
<sequence>MPKGTILAAANSIPTDLSKSEIDIYASTNGGVAWLFISSVATGAVAKPMNGWVDACLGVIANASDINLFLAPKCGIAWSSTTDDVHNTSNYAARLGISAIAKLPNGTIVLSAGNNGKVFINRKPGDVGAWIEYATPQPAVYSGGLALLSSDDAALVIIGAGALPPSSTNQVSVSVVDLKALIGA</sequence>
<gene>
    <name evidence="1" type="ORF">SCAR479_01307</name>
</gene>
<name>A0ABR2Y922_9PEZI</name>
<protein>
    <submittedName>
        <fullName evidence="1">Family 93 glycoside hydrolase</fullName>
    </submittedName>
</protein>
<reference evidence="1 2" key="1">
    <citation type="submission" date="2024-02" db="EMBL/GenBank/DDBJ databases">
        <title>First draft genome assembly of two strains of Seiridium cardinale.</title>
        <authorList>
            <person name="Emiliani G."/>
            <person name="Scali E."/>
        </authorList>
    </citation>
    <scope>NUCLEOTIDE SEQUENCE [LARGE SCALE GENOMIC DNA]</scope>
    <source>
        <strain evidence="1 2">BM-138-000479</strain>
    </source>
</reference>
<dbReference type="Gene3D" id="2.120.10.10">
    <property type="match status" value="2"/>
</dbReference>
<evidence type="ECO:0000313" key="1">
    <source>
        <dbReference type="EMBL" id="KAK9782964.1"/>
    </source>
</evidence>
<accession>A0ABR2Y922</accession>
<dbReference type="GO" id="GO:0016787">
    <property type="term" value="F:hydrolase activity"/>
    <property type="evidence" value="ECO:0007669"/>
    <property type="project" value="UniProtKB-KW"/>
</dbReference>
<comment type="caution">
    <text evidence="1">The sequence shown here is derived from an EMBL/GenBank/DDBJ whole genome shotgun (WGS) entry which is preliminary data.</text>
</comment>
<dbReference type="Proteomes" id="UP001465668">
    <property type="component" value="Unassembled WGS sequence"/>
</dbReference>
<keyword evidence="1" id="KW-0378">Hydrolase</keyword>
<organism evidence="1 2">
    <name type="scientific">Seiridium cardinale</name>
    <dbReference type="NCBI Taxonomy" id="138064"/>
    <lineage>
        <taxon>Eukaryota</taxon>
        <taxon>Fungi</taxon>
        <taxon>Dikarya</taxon>
        <taxon>Ascomycota</taxon>
        <taxon>Pezizomycotina</taxon>
        <taxon>Sordariomycetes</taxon>
        <taxon>Xylariomycetidae</taxon>
        <taxon>Amphisphaeriales</taxon>
        <taxon>Sporocadaceae</taxon>
        <taxon>Seiridium</taxon>
    </lineage>
</organism>
<dbReference type="EMBL" id="JARVKM010000002">
    <property type="protein sequence ID" value="KAK9782964.1"/>
    <property type="molecule type" value="Genomic_DNA"/>
</dbReference>